<comment type="similarity">
    <text evidence="1">Belongs to the Gfa family.</text>
</comment>
<keyword evidence="7" id="KW-1185">Reference proteome</keyword>
<dbReference type="PANTHER" id="PTHR33337:SF40">
    <property type="entry name" value="CENP-V_GFA DOMAIN-CONTAINING PROTEIN-RELATED"/>
    <property type="match status" value="1"/>
</dbReference>
<name>A0ABW4I5B7_9SPHN</name>
<dbReference type="Gene3D" id="3.90.1590.10">
    <property type="entry name" value="glutathione-dependent formaldehyde- activating enzyme (gfa)"/>
    <property type="match status" value="1"/>
</dbReference>
<keyword evidence="3" id="KW-0862">Zinc</keyword>
<dbReference type="RefSeq" id="WP_380890976.1">
    <property type="nucleotide sequence ID" value="NZ_JBHUDY010000002.1"/>
</dbReference>
<protein>
    <submittedName>
        <fullName evidence="6">GFA family protein</fullName>
    </submittedName>
</protein>
<dbReference type="EMBL" id="JBHUDY010000002">
    <property type="protein sequence ID" value="MFD1613163.1"/>
    <property type="molecule type" value="Genomic_DNA"/>
</dbReference>
<keyword evidence="2" id="KW-0479">Metal-binding</keyword>
<sequence length="133" mass="14186">MLTGGCHCGAVRYEIEGEAAHSGFCHCSDCRRSAGAPLVAWIAFPASGLTVTKGEAKVYASSENGRRHFCPDCGTGLFYFNEVALPGIVDIQSATLDDPEAAIPDAHINVAERISWMATAHELPMFESFPPQG</sequence>
<dbReference type="InterPro" id="IPR011057">
    <property type="entry name" value="Mss4-like_sf"/>
</dbReference>
<dbReference type="PANTHER" id="PTHR33337">
    <property type="entry name" value="GFA DOMAIN-CONTAINING PROTEIN"/>
    <property type="match status" value="1"/>
</dbReference>
<keyword evidence="4" id="KW-0456">Lyase</keyword>
<evidence type="ECO:0000256" key="2">
    <source>
        <dbReference type="ARBA" id="ARBA00022723"/>
    </source>
</evidence>
<dbReference type="Proteomes" id="UP001597115">
    <property type="component" value="Unassembled WGS sequence"/>
</dbReference>
<accession>A0ABW4I5B7</accession>
<evidence type="ECO:0000259" key="5">
    <source>
        <dbReference type="PROSITE" id="PS51891"/>
    </source>
</evidence>
<dbReference type="PROSITE" id="PS51891">
    <property type="entry name" value="CENP_V_GFA"/>
    <property type="match status" value="1"/>
</dbReference>
<gene>
    <name evidence="6" type="ORF">ACFSCW_15255</name>
</gene>
<evidence type="ECO:0000313" key="7">
    <source>
        <dbReference type="Proteomes" id="UP001597115"/>
    </source>
</evidence>
<evidence type="ECO:0000313" key="6">
    <source>
        <dbReference type="EMBL" id="MFD1613163.1"/>
    </source>
</evidence>
<evidence type="ECO:0000256" key="3">
    <source>
        <dbReference type="ARBA" id="ARBA00022833"/>
    </source>
</evidence>
<comment type="caution">
    <text evidence="6">The sequence shown here is derived from an EMBL/GenBank/DDBJ whole genome shotgun (WGS) entry which is preliminary data.</text>
</comment>
<evidence type="ECO:0000256" key="4">
    <source>
        <dbReference type="ARBA" id="ARBA00023239"/>
    </source>
</evidence>
<feature type="domain" description="CENP-V/GFA" evidence="5">
    <location>
        <begin position="2"/>
        <end position="117"/>
    </location>
</feature>
<proteinExistence type="inferred from homology"/>
<dbReference type="SUPFAM" id="SSF51316">
    <property type="entry name" value="Mss4-like"/>
    <property type="match status" value="1"/>
</dbReference>
<dbReference type="Pfam" id="PF04828">
    <property type="entry name" value="GFA"/>
    <property type="match status" value="1"/>
</dbReference>
<evidence type="ECO:0000256" key="1">
    <source>
        <dbReference type="ARBA" id="ARBA00005495"/>
    </source>
</evidence>
<reference evidence="7" key="1">
    <citation type="journal article" date="2019" name="Int. J. Syst. Evol. Microbiol.">
        <title>The Global Catalogue of Microorganisms (GCM) 10K type strain sequencing project: providing services to taxonomists for standard genome sequencing and annotation.</title>
        <authorList>
            <consortium name="The Broad Institute Genomics Platform"/>
            <consortium name="The Broad Institute Genome Sequencing Center for Infectious Disease"/>
            <person name="Wu L."/>
            <person name="Ma J."/>
        </authorList>
    </citation>
    <scope>NUCLEOTIDE SEQUENCE [LARGE SCALE GENOMIC DNA]</scope>
    <source>
        <strain evidence="7">CGMCC 1.16275</strain>
    </source>
</reference>
<organism evidence="6 7">
    <name type="scientific">Sphingomonas tabacisoli</name>
    <dbReference type="NCBI Taxonomy" id="2249466"/>
    <lineage>
        <taxon>Bacteria</taxon>
        <taxon>Pseudomonadati</taxon>
        <taxon>Pseudomonadota</taxon>
        <taxon>Alphaproteobacteria</taxon>
        <taxon>Sphingomonadales</taxon>
        <taxon>Sphingomonadaceae</taxon>
        <taxon>Sphingomonas</taxon>
    </lineage>
</organism>
<dbReference type="InterPro" id="IPR006913">
    <property type="entry name" value="CENP-V/GFA"/>
</dbReference>